<dbReference type="EMBL" id="KI545953">
    <property type="protein sequence ID" value="EST49146.1"/>
    <property type="molecule type" value="Genomic_DNA"/>
</dbReference>
<dbReference type="VEuPathDB" id="GiardiaDB:SS50377_26668"/>
<dbReference type="PANTHER" id="PTHR24361">
    <property type="entry name" value="MITOGEN-ACTIVATED KINASE KINASE KINASE"/>
    <property type="match status" value="1"/>
</dbReference>
<evidence type="ECO:0000313" key="4">
    <source>
        <dbReference type="EMBL" id="KAH0570388.1"/>
    </source>
</evidence>
<name>V6LZG3_9EUKA</name>
<dbReference type="PROSITE" id="PS00108">
    <property type="entry name" value="PROTEIN_KINASE_ST"/>
    <property type="match status" value="1"/>
</dbReference>
<keyword evidence="3" id="KW-0418">Kinase</keyword>
<dbReference type="GO" id="GO:0005737">
    <property type="term" value="C:cytoplasm"/>
    <property type="evidence" value="ECO:0007669"/>
    <property type="project" value="TreeGrafter"/>
</dbReference>
<dbReference type="InterPro" id="IPR053235">
    <property type="entry name" value="Ser_Thr_kinase"/>
</dbReference>
<feature type="coiled-coil region" evidence="1">
    <location>
        <begin position="306"/>
        <end position="333"/>
    </location>
</feature>
<dbReference type="PANTHER" id="PTHR24361:SF785">
    <property type="entry name" value="DUAL SPECIFICITY MITOGEN-ACTIVATED PROTEIN KINASE KINASE 1"/>
    <property type="match status" value="1"/>
</dbReference>
<dbReference type="PROSITE" id="PS50011">
    <property type="entry name" value="PROTEIN_KINASE_DOM"/>
    <property type="match status" value="1"/>
</dbReference>
<keyword evidence="5" id="KW-1185">Reference proteome</keyword>
<organism evidence="3">
    <name type="scientific">Spironucleus salmonicida</name>
    <dbReference type="NCBI Taxonomy" id="348837"/>
    <lineage>
        <taxon>Eukaryota</taxon>
        <taxon>Metamonada</taxon>
        <taxon>Diplomonadida</taxon>
        <taxon>Hexamitidae</taxon>
        <taxon>Hexamitinae</taxon>
        <taxon>Spironucleus</taxon>
    </lineage>
</organism>
<protein>
    <submittedName>
        <fullName evidence="3">Kinase, ULK</fullName>
    </submittedName>
</protein>
<dbReference type="GO" id="GO:0005524">
    <property type="term" value="F:ATP binding"/>
    <property type="evidence" value="ECO:0007669"/>
    <property type="project" value="InterPro"/>
</dbReference>
<evidence type="ECO:0000259" key="2">
    <source>
        <dbReference type="PROSITE" id="PS50011"/>
    </source>
</evidence>
<dbReference type="EMBL" id="AUWU02000007">
    <property type="protein sequence ID" value="KAH0570388.1"/>
    <property type="molecule type" value="Genomic_DNA"/>
</dbReference>
<dbReference type="InterPro" id="IPR011009">
    <property type="entry name" value="Kinase-like_dom_sf"/>
</dbReference>
<dbReference type="GO" id="GO:0004674">
    <property type="term" value="F:protein serine/threonine kinase activity"/>
    <property type="evidence" value="ECO:0007669"/>
    <property type="project" value="TreeGrafter"/>
</dbReference>
<dbReference type="Pfam" id="PF00069">
    <property type="entry name" value="Pkinase"/>
    <property type="match status" value="1"/>
</dbReference>
<proteinExistence type="predicted"/>
<dbReference type="InterPro" id="IPR000719">
    <property type="entry name" value="Prot_kinase_dom"/>
</dbReference>
<gene>
    <name evidence="3" type="ORF">SS50377_10358</name>
    <name evidence="4" type="ORF">SS50377_26668</name>
</gene>
<dbReference type="InterPro" id="IPR008271">
    <property type="entry name" value="Ser/Thr_kinase_AS"/>
</dbReference>
<evidence type="ECO:0000313" key="3">
    <source>
        <dbReference type="EMBL" id="EST49146.1"/>
    </source>
</evidence>
<evidence type="ECO:0000256" key="1">
    <source>
        <dbReference type="SAM" id="Coils"/>
    </source>
</evidence>
<reference evidence="4" key="2">
    <citation type="submission" date="2020-12" db="EMBL/GenBank/DDBJ databases">
        <title>New Spironucleus salmonicida genome in near-complete chromosomes.</title>
        <authorList>
            <person name="Xu F."/>
            <person name="Kurt Z."/>
            <person name="Jimenez-Gonzalez A."/>
            <person name="Astvaldsson A."/>
            <person name="Andersson J.O."/>
            <person name="Svard S.G."/>
        </authorList>
    </citation>
    <scope>NUCLEOTIDE SEQUENCE</scope>
    <source>
        <strain evidence="4">ATCC 50377</strain>
    </source>
</reference>
<sequence length="381" mass="44232">MYDNYQMISLLGNGSQGSTYEAYDLSSQSKVVLKQITLQSTTEYHKQIVIDECHLISQLKHPFIVQQLDFFQKDNSIYQVQELAEFGDLELQLAKQGGKLSEKVLLTITHHILLGLHYLHQNNIVHRDIKPANVVIMPDKNYKIGRFTICDFGLSRKIKDTTDNLDGTPMFLAPEILYQQQYGFGVDIWALGVLIYKCATGMYPFNGRCKNELYNQIQNAGFHPLTNQLSSEFCNLVTQMLEKNFCNRPTVNIILQNKLFQSRNQYCARYNICDVSQFIDNTFIYQPNLIYNNKKDLLIQKKLNYYKKEKLQNEDLTNKIRDAQNEIKEYLGYEQGTVFIDLINDIKCTVGKTGIQQLTMDKKLIQHGEKLIETMLEKTFH</sequence>
<dbReference type="SMART" id="SM00220">
    <property type="entry name" value="S_TKc"/>
    <property type="match status" value="1"/>
</dbReference>
<evidence type="ECO:0000313" key="5">
    <source>
        <dbReference type="Proteomes" id="UP000018208"/>
    </source>
</evidence>
<dbReference type="SUPFAM" id="SSF56112">
    <property type="entry name" value="Protein kinase-like (PK-like)"/>
    <property type="match status" value="1"/>
</dbReference>
<reference evidence="3 4" key="1">
    <citation type="journal article" date="2014" name="PLoS Genet.">
        <title>The Genome of Spironucleus salmonicida Highlights a Fish Pathogen Adapted to Fluctuating Environments.</title>
        <authorList>
            <person name="Xu F."/>
            <person name="Jerlstrom-Hultqvist J."/>
            <person name="Einarsson E."/>
            <person name="Astvaldsson A."/>
            <person name="Svard S.G."/>
            <person name="Andersson J.O."/>
        </authorList>
    </citation>
    <scope>NUCLEOTIDE SEQUENCE</scope>
    <source>
        <strain evidence="4">ATCC 50377</strain>
    </source>
</reference>
<dbReference type="OrthoDB" id="63267at2759"/>
<dbReference type="AlphaFoldDB" id="V6LZG3"/>
<dbReference type="Gene3D" id="1.10.510.10">
    <property type="entry name" value="Transferase(Phosphotransferase) domain 1"/>
    <property type="match status" value="1"/>
</dbReference>
<accession>V6LZG3</accession>
<keyword evidence="1" id="KW-0175">Coiled coil</keyword>
<feature type="domain" description="Protein kinase" evidence="2">
    <location>
        <begin position="5"/>
        <end position="260"/>
    </location>
</feature>
<dbReference type="Proteomes" id="UP000018208">
    <property type="component" value="Unassembled WGS sequence"/>
</dbReference>
<keyword evidence="3" id="KW-0808">Transferase</keyword>